<reference evidence="2" key="1">
    <citation type="journal article" date="2020" name="Stud. Mycol.">
        <title>101 Dothideomycetes genomes: a test case for predicting lifestyles and emergence of pathogens.</title>
        <authorList>
            <person name="Haridas S."/>
            <person name="Albert R."/>
            <person name="Binder M."/>
            <person name="Bloem J."/>
            <person name="Labutti K."/>
            <person name="Salamov A."/>
            <person name="Andreopoulos B."/>
            <person name="Baker S."/>
            <person name="Barry K."/>
            <person name="Bills G."/>
            <person name="Bluhm B."/>
            <person name="Cannon C."/>
            <person name="Castanera R."/>
            <person name="Culley D."/>
            <person name="Daum C."/>
            <person name="Ezra D."/>
            <person name="Gonzalez J."/>
            <person name="Henrissat B."/>
            <person name="Kuo A."/>
            <person name="Liang C."/>
            <person name="Lipzen A."/>
            <person name="Lutzoni F."/>
            <person name="Magnuson J."/>
            <person name="Mondo S."/>
            <person name="Nolan M."/>
            <person name="Ohm R."/>
            <person name="Pangilinan J."/>
            <person name="Park H.-J."/>
            <person name="Ramirez L."/>
            <person name="Alfaro M."/>
            <person name="Sun H."/>
            <person name="Tritt A."/>
            <person name="Yoshinaga Y."/>
            <person name="Zwiers L.-H."/>
            <person name="Turgeon B."/>
            <person name="Goodwin S."/>
            <person name="Spatafora J."/>
            <person name="Crous P."/>
            <person name="Grigoriev I."/>
        </authorList>
    </citation>
    <scope>NUCLEOTIDE SEQUENCE</scope>
    <source>
        <strain evidence="2">CBS 133067</strain>
    </source>
</reference>
<proteinExistence type="predicted"/>
<evidence type="ECO:0000256" key="1">
    <source>
        <dbReference type="SAM" id="MobiDB-lite"/>
    </source>
</evidence>
<keyword evidence="3" id="KW-1185">Reference proteome</keyword>
<feature type="region of interest" description="Disordered" evidence="1">
    <location>
        <begin position="1"/>
        <end position="31"/>
    </location>
</feature>
<dbReference type="Proteomes" id="UP000799772">
    <property type="component" value="Unassembled WGS sequence"/>
</dbReference>
<gene>
    <name evidence="2" type="ORF">NA57DRAFT_54906</name>
</gene>
<dbReference type="Pfam" id="PF06764">
    <property type="entry name" value="DUF1223"/>
    <property type="match status" value="1"/>
</dbReference>
<dbReference type="OrthoDB" id="3889015at2759"/>
<dbReference type="PANTHER" id="PTHR36057">
    <property type="match status" value="1"/>
</dbReference>
<dbReference type="AlphaFoldDB" id="A0A9P4ILW0"/>
<evidence type="ECO:0000313" key="3">
    <source>
        <dbReference type="Proteomes" id="UP000799772"/>
    </source>
</evidence>
<dbReference type="SUPFAM" id="SSF52833">
    <property type="entry name" value="Thioredoxin-like"/>
    <property type="match status" value="1"/>
</dbReference>
<comment type="caution">
    <text evidence="2">The sequence shown here is derived from an EMBL/GenBank/DDBJ whole genome shotgun (WGS) entry which is preliminary data.</text>
</comment>
<accession>A0A9P4ILW0</accession>
<protein>
    <submittedName>
        <fullName evidence="2">DUF1223-domain-containing protein</fullName>
    </submittedName>
</protein>
<name>A0A9P4ILW0_9PEZI</name>
<dbReference type="PANTHER" id="PTHR36057:SF1">
    <property type="entry name" value="LIPOPROTEIN LIPID ATTACHMENT SITE-LIKE PROTEIN, PUTATIVE (DUF1223)-RELATED"/>
    <property type="match status" value="1"/>
</dbReference>
<dbReference type="InterPro" id="IPR036249">
    <property type="entry name" value="Thioredoxin-like_sf"/>
</dbReference>
<dbReference type="EMBL" id="ML978124">
    <property type="protein sequence ID" value="KAF2100832.1"/>
    <property type="molecule type" value="Genomic_DNA"/>
</dbReference>
<evidence type="ECO:0000313" key="2">
    <source>
        <dbReference type="EMBL" id="KAF2100832.1"/>
    </source>
</evidence>
<dbReference type="InterPro" id="IPR010634">
    <property type="entry name" value="DUF1223"/>
</dbReference>
<organism evidence="2 3">
    <name type="scientific">Rhizodiscina lignyota</name>
    <dbReference type="NCBI Taxonomy" id="1504668"/>
    <lineage>
        <taxon>Eukaryota</taxon>
        <taxon>Fungi</taxon>
        <taxon>Dikarya</taxon>
        <taxon>Ascomycota</taxon>
        <taxon>Pezizomycotina</taxon>
        <taxon>Dothideomycetes</taxon>
        <taxon>Pleosporomycetidae</taxon>
        <taxon>Aulographales</taxon>
        <taxon>Rhizodiscinaceae</taxon>
        <taxon>Rhizodiscina</taxon>
    </lineage>
</organism>
<sequence length="261" mass="28133">MKAIFRRIHPTDTDSAPPTTPPAYTPNSISASSSTVPSSSLPITVVELFQSQGCNSCPPANDNLISLASSSQVQTDYLLLTYHVTYWDYLGWTDTFGSSAFDARQRDYVRRMSLRSAFTPQVIVNGRASGVGSRKSDLERLLGDGSAGSQLPVSVSVVTGDGEDTIVTVNASGLSSDAEPLEVVVAWFDPERQDVQITRGENKGETLPHLNVVKSVERVGLIEEKEGEKVFVLDRRQDLGVRGAVLVQKGHGGWVVGAARI</sequence>